<dbReference type="GO" id="GO:0016787">
    <property type="term" value="F:hydrolase activity"/>
    <property type="evidence" value="ECO:0007669"/>
    <property type="project" value="InterPro"/>
</dbReference>
<name>A0AAF1JUP9_9PROT</name>
<feature type="domain" description="Calcineurin-like phosphoesterase" evidence="1">
    <location>
        <begin position="3"/>
        <end position="203"/>
    </location>
</feature>
<evidence type="ECO:0000313" key="3">
    <source>
        <dbReference type="Proteomes" id="UP001196068"/>
    </source>
</evidence>
<proteinExistence type="predicted"/>
<sequence>MPIRLIHVSDTHLSATHGYFTDNWRAFKADMAAAPPDALIHGGDLSFNGPVAEPDLAFAAAEMASLGIPHRVISGNHDIGEAPAFSRLKQPINAKRIAAWTKNFGAQYWHWDLGDWRLIGIDTALLASGLPEETAQMDALREMLATRGKRPVMLFMHMPPFDKDPDDPARTTSVIPHPARAPLLDLCAANGVKIIACGHLHIYRRLRHRGMEIVWAPATAMVDVARGLRQRRRFPRPGYVEWLLDGPRATHRLVEPERMFVIDMTRWTHSHGFTVTGLPPREPA</sequence>
<dbReference type="Proteomes" id="UP001196068">
    <property type="component" value="Unassembled WGS sequence"/>
</dbReference>
<dbReference type="InterPro" id="IPR004843">
    <property type="entry name" value="Calcineurin-like_PHP"/>
</dbReference>
<reference evidence="2" key="2">
    <citation type="journal article" date="2021" name="Syst. Appl. Microbiol.">
        <title>Roseomonas hellenica sp. nov., isolated from roots of wild-growing Alkanna tinctoria.</title>
        <authorList>
            <person name="Rat A."/>
            <person name="Naranjo H.D."/>
            <person name="Lebbe L."/>
            <person name="Cnockaert M."/>
            <person name="Krigas N."/>
            <person name="Grigoriadou K."/>
            <person name="Maloupa E."/>
            <person name="Willems A."/>
        </authorList>
    </citation>
    <scope>NUCLEOTIDE SEQUENCE</scope>
    <source>
        <strain evidence="2">LMG 28251</strain>
    </source>
</reference>
<dbReference type="PANTHER" id="PTHR43143">
    <property type="entry name" value="METALLOPHOSPHOESTERASE, CALCINEURIN SUPERFAMILY"/>
    <property type="match status" value="1"/>
</dbReference>
<gene>
    <name evidence="2" type="ORF">GXW79_02135</name>
</gene>
<evidence type="ECO:0000259" key="1">
    <source>
        <dbReference type="Pfam" id="PF00149"/>
    </source>
</evidence>
<dbReference type="Gene3D" id="3.60.21.10">
    <property type="match status" value="1"/>
</dbReference>
<evidence type="ECO:0000313" key="2">
    <source>
        <dbReference type="EMBL" id="MBR0653869.1"/>
    </source>
</evidence>
<dbReference type="RefSeq" id="WP_211872548.1">
    <property type="nucleotide sequence ID" value="NZ_JAAEDH010000001.1"/>
</dbReference>
<dbReference type="InterPro" id="IPR051918">
    <property type="entry name" value="STPP_CPPED1"/>
</dbReference>
<comment type="caution">
    <text evidence="2">The sequence shown here is derived from an EMBL/GenBank/DDBJ whole genome shotgun (WGS) entry which is preliminary data.</text>
</comment>
<organism evidence="2 3">
    <name type="scientific">Plastoroseomonas arctica</name>
    <dbReference type="NCBI Taxonomy" id="1509237"/>
    <lineage>
        <taxon>Bacteria</taxon>
        <taxon>Pseudomonadati</taxon>
        <taxon>Pseudomonadota</taxon>
        <taxon>Alphaproteobacteria</taxon>
        <taxon>Acetobacterales</taxon>
        <taxon>Acetobacteraceae</taxon>
        <taxon>Plastoroseomonas</taxon>
    </lineage>
</organism>
<protein>
    <recommendedName>
        <fullName evidence="1">Calcineurin-like phosphoesterase domain-containing protein</fullName>
    </recommendedName>
</protein>
<dbReference type="Pfam" id="PF00149">
    <property type="entry name" value="Metallophos"/>
    <property type="match status" value="1"/>
</dbReference>
<reference evidence="2" key="1">
    <citation type="submission" date="2020-01" db="EMBL/GenBank/DDBJ databases">
        <authorList>
            <person name="Rat A."/>
        </authorList>
    </citation>
    <scope>NUCLEOTIDE SEQUENCE</scope>
    <source>
        <strain evidence="2">LMG 28251</strain>
    </source>
</reference>
<dbReference type="AlphaFoldDB" id="A0AAF1JUP9"/>
<dbReference type="PANTHER" id="PTHR43143:SF1">
    <property type="entry name" value="SERINE_THREONINE-PROTEIN PHOSPHATASE CPPED1"/>
    <property type="match status" value="1"/>
</dbReference>
<dbReference type="EMBL" id="JAAEDH010000001">
    <property type="protein sequence ID" value="MBR0653869.1"/>
    <property type="molecule type" value="Genomic_DNA"/>
</dbReference>
<dbReference type="InterPro" id="IPR029052">
    <property type="entry name" value="Metallo-depent_PP-like"/>
</dbReference>
<accession>A0AAF1JUP9</accession>
<dbReference type="SUPFAM" id="SSF56300">
    <property type="entry name" value="Metallo-dependent phosphatases"/>
    <property type="match status" value="1"/>
</dbReference>
<keyword evidence="3" id="KW-1185">Reference proteome</keyword>